<evidence type="ECO:0000256" key="4">
    <source>
        <dbReference type="ARBA" id="ARBA00022692"/>
    </source>
</evidence>
<feature type="domain" description="TonB-dependent receptor plug" evidence="8">
    <location>
        <begin position="118"/>
        <end position="236"/>
    </location>
</feature>
<dbReference type="GO" id="GO:0009279">
    <property type="term" value="C:cell outer membrane"/>
    <property type="evidence" value="ECO:0007669"/>
    <property type="project" value="UniProtKB-SubCell"/>
</dbReference>
<keyword evidence="6 7" id="KW-0998">Cell outer membrane</keyword>
<name>A0A4R3KMR7_9SPHI</name>
<dbReference type="SUPFAM" id="SSF56935">
    <property type="entry name" value="Porins"/>
    <property type="match status" value="1"/>
</dbReference>
<dbReference type="InterPro" id="IPR039426">
    <property type="entry name" value="TonB-dep_rcpt-like"/>
</dbReference>
<evidence type="ECO:0000256" key="3">
    <source>
        <dbReference type="ARBA" id="ARBA00022452"/>
    </source>
</evidence>
<reference evidence="9 10" key="1">
    <citation type="submission" date="2019-03" db="EMBL/GenBank/DDBJ databases">
        <title>Genomic Encyclopedia of Type Strains, Phase IV (KMG-IV): sequencing the most valuable type-strain genomes for metagenomic binning, comparative biology and taxonomic classification.</title>
        <authorList>
            <person name="Goeker M."/>
        </authorList>
    </citation>
    <scope>NUCLEOTIDE SEQUENCE [LARGE SCALE GENOMIC DNA]</scope>
    <source>
        <strain evidence="9 10">DSM 21100</strain>
    </source>
</reference>
<accession>A0A4R3KMR7</accession>
<dbReference type="InterPro" id="IPR023996">
    <property type="entry name" value="TonB-dep_OMP_SusC/RagA"/>
</dbReference>
<dbReference type="Gene3D" id="2.170.130.10">
    <property type="entry name" value="TonB-dependent receptor, plug domain"/>
    <property type="match status" value="1"/>
</dbReference>
<evidence type="ECO:0000313" key="10">
    <source>
        <dbReference type="Proteomes" id="UP000295807"/>
    </source>
</evidence>
<dbReference type="RefSeq" id="WP_132130073.1">
    <property type="nucleotide sequence ID" value="NZ_CP042432.1"/>
</dbReference>
<keyword evidence="10" id="KW-1185">Reference proteome</keyword>
<comment type="similarity">
    <text evidence="7">Belongs to the TonB-dependent receptor family.</text>
</comment>
<keyword evidence="5 7" id="KW-0472">Membrane</keyword>
<keyword evidence="4 7" id="KW-0812">Transmembrane</keyword>
<dbReference type="Gene3D" id="2.60.40.1120">
    <property type="entry name" value="Carboxypeptidase-like, regulatory domain"/>
    <property type="match status" value="1"/>
</dbReference>
<dbReference type="Gene3D" id="2.40.170.20">
    <property type="entry name" value="TonB-dependent receptor, beta-barrel domain"/>
    <property type="match status" value="1"/>
</dbReference>
<dbReference type="AlphaFoldDB" id="A0A4R3KMR7"/>
<dbReference type="NCBIfam" id="TIGR04057">
    <property type="entry name" value="SusC_RagA_signa"/>
    <property type="match status" value="1"/>
</dbReference>
<dbReference type="OrthoDB" id="9768177at2"/>
<keyword evidence="2 7" id="KW-0813">Transport</keyword>
<keyword evidence="3 7" id="KW-1134">Transmembrane beta strand</keyword>
<dbReference type="Pfam" id="PF13715">
    <property type="entry name" value="CarbopepD_reg_2"/>
    <property type="match status" value="1"/>
</dbReference>
<evidence type="ECO:0000259" key="8">
    <source>
        <dbReference type="Pfam" id="PF07715"/>
    </source>
</evidence>
<dbReference type="NCBIfam" id="TIGR04056">
    <property type="entry name" value="OMP_RagA_SusC"/>
    <property type="match status" value="1"/>
</dbReference>
<evidence type="ECO:0000256" key="6">
    <source>
        <dbReference type="ARBA" id="ARBA00023237"/>
    </source>
</evidence>
<dbReference type="PROSITE" id="PS52016">
    <property type="entry name" value="TONB_DEPENDENT_REC_3"/>
    <property type="match status" value="1"/>
</dbReference>
<evidence type="ECO:0000256" key="1">
    <source>
        <dbReference type="ARBA" id="ARBA00004571"/>
    </source>
</evidence>
<evidence type="ECO:0000313" key="9">
    <source>
        <dbReference type="EMBL" id="TCS85650.1"/>
    </source>
</evidence>
<dbReference type="InterPro" id="IPR037066">
    <property type="entry name" value="Plug_dom_sf"/>
</dbReference>
<dbReference type="EMBL" id="SMAD01000011">
    <property type="protein sequence ID" value="TCS85650.1"/>
    <property type="molecule type" value="Genomic_DNA"/>
</dbReference>
<comment type="caution">
    <text evidence="9">The sequence shown here is derived from an EMBL/GenBank/DDBJ whole genome shotgun (WGS) entry which is preliminary data.</text>
</comment>
<dbReference type="InterPro" id="IPR012910">
    <property type="entry name" value="Plug_dom"/>
</dbReference>
<dbReference type="InterPro" id="IPR023997">
    <property type="entry name" value="TonB-dep_OMP_SusC/RagA_CS"/>
</dbReference>
<evidence type="ECO:0000256" key="5">
    <source>
        <dbReference type="ARBA" id="ARBA00023136"/>
    </source>
</evidence>
<dbReference type="Proteomes" id="UP000295807">
    <property type="component" value="Unassembled WGS sequence"/>
</dbReference>
<dbReference type="Pfam" id="PF07715">
    <property type="entry name" value="Plug"/>
    <property type="match status" value="1"/>
</dbReference>
<comment type="subcellular location">
    <subcellularLocation>
        <location evidence="1 7">Cell outer membrane</location>
        <topology evidence="1 7">Multi-pass membrane protein</topology>
    </subcellularLocation>
</comment>
<dbReference type="InterPro" id="IPR036942">
    <property type="entry name" value="Beta-barrel_TonB_sf"/>
</dbReference>
<evidence type="ECO:0000256" key="2">
    <source>
        <dbReference type="ARBA" id="ARBA00022448"/>
    </source>
</evidence>
<organism evidence="9 10">
    <name type="scientific">Anseongella ginsenosidimutans</name>
    <dbReference type="NCBI Taxonomy" id="496056"/>
    <lineage>
        <taxon>Bacteria</taxon>
        <taxon>Pseudomonadati</taxon>
        <taxon>Bacteroidota</taxon>
        <taxon>Sphingobacteriia</taxon>
        <taxon>Sphingobacteriales</taxon>
        <taxon>Sphingobacteriaceae</taxon>
        <taxon>Anseongella</taxon>
    </lineage>
</organism>
<protein>
    <submittedName>
        <fullName evidence="9">Iron complex outermembrane receptor protein</fullName>
    </submittedName>
</protein>
<gene>
    <name evidence="9" type="ORF">EDD80_11152</name>
</gene>
<evidence type="ECO:0000256" key="7">
    <source>
        <dbReference type="PROSITE-ProRule" id="PRU01360"/>
    </source>
</evidence>
<sequence>MSYRYIFQKGWLLVLMLGVTLSLSAQQLVTGTVSDGAEPLPGVSILVRGTNQGTQTDANGAYSINVGPEAVLEFSLLGFRPREETVGDRKVIDVVLTQDASRLDEVVVTALGMEKDEKSLGYSVTEISGAELAVTNETNPVNALQGRVAGVQIDMGAGGLFGNSKILIRGNSTLGKNNQPIFVIDGVIMDNDIFEGNGRDFGNDLKNLNMNDFESVSVLKGSAAAALYGSRAINGVVLITTKKGKRNTGLGINLTQTFNSYQPYSGPDFQNVFGGGTAGPFFSDRRDPNYTADQAYITKVFPVDPATGKPYIDQGINRELENWGPRMEGQEVLNYDGTPTRFLPQPDNFLDAFQNGFGSNTNLSLDGGTEKSTFRLSYNRNESEGVVRNNELVKNAFGLRVTHELHSRINLDVSANYSSFRGLNPPRLGGLDAFASYNYGKLFTWMLPRNYDTEYWMQPEHYISALGGAPNPNSNEETNKAPESRFWFNLFENNYFQKEQMLRSRVAITAELTGWSNLILEGSLNNVYTETEDKELGQGEDFAGGLYRLGHRAKENYFLKAMVTAQRDITPDLDISGYIGGEIQRTTSSYNKGETSGGLSYPGNYFLANSVNEPVSEGGIDYRRAFNSLYASADLSFKDQLYLQATWRGDWSSALTYTNGTGNNFFHYPSVSLSWIFTETFDLPSWISYGKFRTNIAALGSDTDPFVINPGFAFEGFTNIGGQDLPISTFGDRRVRVSNLKPERKIAKEIGAEMRFFNGRLGFDLSLYQDNTRNQILDISTPVESGVDAILINAGNIQNKGIELAIDAIPVEMPSFSWSTALNYSRNRNLIVELYEGRSEFNLGANIAEISSWAVVGKSYGTLRSSIQAARFQATDDSGNPVDHPHNGKVQLAWRSDARAAFPARSNIIQDVGDINAKFRGGWDNTIRYKNFSLNVLVDAKIGGDFVLATYRYGTHTGVLPNTLFGRDEEYGGIPWTSEWDDIAYDDGIIPDGVFAEGQIITKHDGTQVDVGGMTYEEAYKQKIVEPTHAPHFYYRYGSSSTGVSDYWIFENSWVSLRQVALDYQFPQEFCRKLKLNTLSLGVVGRDLLYLYNSLPYNYNPASNNSNNTAFYGEEGFLPMIRSLAFTLRVGL</sequence>
<proteinExistence type="inferred from homology"/>
<keyword evidence="9" id="KW-0675">Receptor</keyword>
<dbReference type="SUPFAM" id="SSF49464">
    <property type="entry name" value="Carboxypeptidase regulatory domain-like"/>
    <property type="match status" value="1"/>
</dbReference>
<dbReference type="InterPro" id="IPR008969">
    <property type="entry name" value="CarboxyPept-like_regulatory"/>
</dbReference>